<gene>
    <name evidence="1" type="ORF">M436DRAFT_50152</name>
</gene>
<keyword evidence="2" id="KW-1185">Reference proteome</keyword>
<evidence type="ECO:0000313" key="1">
    <source>
        <dbReference type="EMBL" id="KEQ71703.1"/>
    </source>
</evidence>
<dbReference type="OrthoDB" id="3822830at2759"/>
<proteinExistence type="predicted"/>
<dbReference type="Proteomes" id="UP000027730">
    <property type="component" value="Unassembled WGS sequence"/>
</dbReference>
<reference evidence="1 2" key="1">
    <citation type="journal article" date="2014" name="BMC Genomics">
        <title>Genome sequencing of four Aureobasidium pullulans varieties: biotechnological potential, stress tolerance, and description of new species.</title>
        <authorList>
            <person name="Gostin Ar C."/>
            <person name="Ohm R.A."/>
            <person name="Kogej T."/>
            <person name="Sonjak S."/>
            <person name="Turk M."/>
            <person name="Zajc J."/>
            <person name="Zalar P."/>
            <person name="Grube M."/>
            <person name="Sun H."/>
            <person name="Han J."/>
            <person name="Sharma A."/>
            <person name="Chiniquy J."/>
            <person name="Ngan C.Y."/>
            <person name="Lipzen A."/>
            <person name="Barry K."/>
            <person name="Grigoriev I.V."/>
            <person name="Gunde-Cimerman N."/>
        </authorList>
    </citation>
    <scope>NUCLEOTIDE SEQUENCE [LARGE SCALE GENOMIC DNA]</scope>
    <source>
        <strain evidence="1 2">CBS 147.97</strain>
    </source>
</reference>
<dbReference type="AlphaFoldDB" id="A0A074WFA2"/>
<dbReference type="HOGENOM" id="CLU_1194686_0_0_1"/>
<organism evidence="1 2">
    <name type="scientific">Aureobasidium namibiae CBS 147.97</name>
    <dbReference type="NCBI Taxonomy" id="1043004"/>
    <lineage>
        <taxon>Eukaryota</taxon>
        <taxon>Fungi</taxon>
        <taxon>Dikarya</taxon>
        <taxon>Ascomycota</taxon>
        <taxon>Pezizomycotina</taxon>
        <taxon>Dothideomycetes</taxon>
        <taxon>Dothideomycetidae</taxon>
        <taxon>Dothideales</taxon>
        <taxon>Saccotheciaceae</taxon>
        <taxon>Aureobasidium</taxon>
    </lineage>
</organism>
<dbReference type="GeneID" id="25411198"/>
<dbReference type="EMBL" id="KL584713">
    <property type="protein sequence ID" value="KEQ71703.1"/>
    <property type="molecule type" value="Genomic_DNA"/>
</dbReference>
<sequence length="232" mass="26952">MEVHKKMLAKKLKALYKIVEHQNPRLHLSLTIRYADDLKRPDHDVVELKMPEDVGRFIKAGEHMSEAERHEAGIDRLLTTNMHLAQPSAYNPIKTLGELRKLFKSGYVRKPESPRCAQWDACVFEELQVQGFVIQLTIDDFCWAADEVWGPAKVATHKPVSHVRRRARRSCLTKERSTLKDELFRTHRKSTSCLLKVRGRCFQHQQHILTANINSVRPRYMPPHSTQGYSNH</sequence>
<name>A0A074WFA2_9PEZI</name>
<protein>
    <submittedName>
        <fullName evidence="1">Uncharacterized protein</fullName>
    </submittedName>
</protein>
<evidence type="ECO:0000313" key="2">
    <source>
        <dbReference type="Proteomes" id="UP000027730"/>
    </source>
</evidence>
<dbReference type="RefSeq" id="XP_013425794.1">
    <property type="nucleotide sequence ID" value="XM_013570340.1"/>
</dbReference>
<accession>A0A074WFA2</accession>